<dbReference type="PANTHER" id="PTHR47533:SF4">
    <property type="entry name" value="AB HYDROLASE-1 DOMAIN-CONTAINING PROTEIN"/>
    <property type="match status" value="1"/>
</dbReference>
<dbReference type="Proteomes" id="UP000009022">
    <property type="component" value="Unassembled WGS sequence"/>
</dbReference>
<dbReference type="EMBL" id="DS985241">
    <property type="protein sequence ID" value="EDV28635.1"/>
    <property type="molecule type" value="Genomic_DNA"/>
</dbReference>
<reference evidence="1 2" key="1">
    <citation type="journal article" date="2008" name="Nature">
        <title>The Trichoplax genome and the nature of placozoans.</title>
        <authorList>
            <person name="Srivastava M."/>
            <person name="Begovic E."/>
            <person name="Chapman J."/>
            <person name="Putnam N.H."/>
            <person name="Hellsten U."/>
            <person name="Kawashima T."/>
            <person name="Kuo A."/>
            <person name="Mitros T."/>
            <person name="Salamov A."/>
            <person name="Carpenter M.L."/>
            <person name="Signorovitch A.Y."/>
            <person name="Moreno M.A."/>
            <person name="Kamm K."/>
            <person name="Grimwood J."/>
            <person name="Schmutz J."/>
            <person name="Shapiro H."/>
            <person name="Grigoriev I.V."/>
            <person name="Buss L.W."/>
            <person name="Schierwater B."/>
            <person name="Dellaporta S.L."/>
            <person name="Rokhsar D.S."/>
        </authorList>
    </citation>
    <scope>NUCLEOTIDE SEQUENCE [LARGE SCALE GENOMIC DNA]</scope>
    <source>
        <strain evidence="1 2">Grell-BS-1999</strain>
    </source>
</reference>
<dbReference type="CTD" id="6749052"/>
<keyword evidence="2" id="KW-1185">Reference proteome</keyword>
<dbReference type="OrthoDB" id="6431331at2759"/>
<proteinExistence type="predicted"/>
<dbReference type="ESTHER" id="triad-b3rks9">
    <property type="family name" value="Duf_1057"/>
</dbReference>
<dbReference type="STRING" id="10228.B3RKS9"/>
<dbReference type="PANTHER" id="PTHR47533">
    <property type="entry name" value="PROTEIN CBG21859"/>
    <property type="match status" value="1"/>
</dbReference>
<dbReference type="PhylomeDB" id="B3RKS9"/>
<evidence type="ECO:0008006" key="3">
    <source>
        <dbReference type="Google" id="ProtNLM"/>
    </source>
</evidence>
<dbReference type="AlphaFoldDB" id="B3RKS9"/>
<dbReference type="Gene3D" id="3.40.50.1820">
    <property type="entry name" value="alpha/beta hydrolase"/>
    <property type="match status" value="1"/>
</dbReference>
<organism evidence="1 2">
    <name type="scientific">Trichoplax adhaerens</name>
    <name type="common">Trichoplax reptans</name>
    <dbReference type="NCBI Taxonomy" id="10228"/>
    <lineage>
        <taxon>Eukaryota</taxon>
        <taxon>Metazoa</taxon>
        <taxon>Placozoa</taxon>
        <taxon>Uniplacotomia</taxon>
        <taxon>Trichoplacea</taxon>
        <taxon>Trichoplacidae</taxon>
        <taxon>Trichoplax</taxon>
    </lineage>
</organism>
<dbReference type="eggNOG" id="ENOG502SAAS">
    <property type="taxonomic scope" value="Eukaryota"/>
</dbReference>
<dbReference type="InParanoid" id="B3RKS9"/>
<dbReference type="SUPFAM" id="SSF53474">
    <property type="entry name" value="alpha/beta-Hydrolases"/>
    <property type="match status" value="1"/>
</dbReference>
<dbReference type="GeneID" id="6749052"/>
<evidence type="ECO:0000313" key="1">
    <source>
        <dbReference type="EMBL" id="EDV28635.1"/>
    </source>
</evidence>
<dbReference type="InterPro" id="IPR029058">
    <property type="entry name" value="AB_hydrolase_fold"/>
</dbReference>
<dbReference type="HOGENOM" id="CLU_065277_0_0_1"/>
<accession>B3RKS9</accession>
<gene>
    <name evidence="1" type="ORF">TRIADDRAFT_51751</name>
</gene>
<dbReference type="InterPro" id="IPR010463">
    <property type="entry name" value="DUF1057"/>
</dbReference>
<protein>
    <recommendedName>
        <fullName evidence="3">AB hydrolase-1 domain-containing protein</fullName>
    </recommendedName>
</protein>
<dbReference type="Pfam" id="PF06342">
    <property type="entry name" value="DUF1057"/>
    <property type="match status" value="1"/>
</dbReference>
<dbReference type="RefSeq" id="XP_002107837.1">
    <property type="nucleotide sequence ID" value="XM_002107801.1"/>
</dbReference>
<dbReference type="OMA" id="CDNTERN"/>
<evidence type="ECO:0000313" key="2">
    <source>
        <dbReference type="Proteomes" id="UP000009022"/>
    </source>
</evidence>
<name>B3RKS9_TRIAD</name>
<dbReference type="KEGG" id="tad:TRIADDRAFT_51751"/>
<sequence length="405" mass="45390">MPYSLTMYSRNLSRFLLRLSKSSKISDIRRYLTAILQSNVEHLVGSAATHNRSATKSPIFDLPAPFDPEVKFVNVETDNLNVSSVDHIRAGYTDENPNGSPTVIAVHGCPGSHFDFRYLATPLRDANVRIIRINLPGFGPTPKPYDFIYNATNKANFVGNLLNKIGINKVGMAIGHSLGCTCVTSLVSTHPNLVASYALLASCGTRPNIGMRPYMWTRATAKVLDVPLLGSLSSVIVNRRYAKYGFNVAKTVKDEIDNSHRLCANVDFNMNTKCLELMGDKKIPVLLGFSIDDKLIEHEIFNEISLCLGMRTLDEMDGLEEAQTDKMPHIRYDLTTGMSRQLVFQKGGHYLQKFHANYIGKAMLDILNKLEAVKEWRTNLEHFSWSIGFRLADRFAITRQLTNAR</sequence>